<evidence type="ECO:0000256" key="2">
    <source>
        <dbReference type="ARBA" id="ARBA00004496"/>
    </source>
</evidence>
<comment type="subcellular location">
    <subcellularLocation>
        <location evidence="2">Cytoplasm</location>
    </subcellularLocation>
</comment>
<feature type="domain" description="Acylamino-acid-releasing enzyme N-terminal" evidence="11">
    <location>
        <begin position="45"/>
        <end position="507"/>
    </location>
</feature>
<dbReference type="OrthoDB" id="416344at2759"/>
<dbReference type="InterPro" id="IPR001375">
    <property type="entry name" value="Peptidase_S9_cat"/>
</dbReference>
<accession>A0A1Z5JMK2</accession>
<evidence type="ECO:0000259" key="10">
    <source>
        <dbReference type="Pfam" id="PF00326"/>
    </source>
</evidence>
<reference evidence="12 13" key="1">
    <citation type="journal article" date="2015" name="Plant Cell">
        <title>Oil accumulation by the oleaginous diatom Fistulifera solaris as revealed by the genome and transcriptome.</title>
        <authorList>
            <person name="Tanaka T."/>
            <person name="Maeda Y."/>
            <person name="Veluchamy A."/>
            <person name="Tanaka M."/>
            <person name="Abida H."/>
            <person name="Marechal E."/>
            <person name="Bowler C."/>
            <person name="Muto M."/>
            <person name="Sunaga Y."/>
            <person name="Tanaka M."/>
            <person name="Yoshino T."/>
            <person name="Taniguchi T."/>
            <person name="Fukuda Y."/>
            <person name="Nemoto M."/>
            <person name="Matsumoto M."/>
            <person name="Wong P.S."/>
            <person name="Aburatani S."/>
            <person name="Fujibuchi W."/>
        </authorList>
    </citation>
    <scope>NUCLEOTIDE SEQUENCE [LARGE SCALE GENOMIC DNA]</scope>
    <source>
        <strain evidence="12 13">JPCC DA0580</strain>
    </source>
</reference>
<dbReference type="GO" id="GO:0004252">
    <property type="term" value="F:serine-type endopeptidase activity"/>
    <property type="evidence" value="ECO:0007669"/>
    <property type="project" value="InterPro"/>
</dbReference>
<evidence type="ECO:0000259" key="11">
    <source>
        <dbReference type="Pfam" id="PF19283"/>
    </source>
</evidence>
<evidence type="ECO:0000256" key="6">
    <source>
        <dbReference type="ARBA" id="ARBA00022490"/>
    </source>
</evidence>
<dbReference type="EC" id="3.4.19.1" evidence="5"/>
<dbReference type="Gene3D" id="3.40.50.1820">
    <property type="entry name" value="alpha/beta hydrolase"/>
    <property type="match status" value="1"/>
</dbReference>
<dbReference type="InParanoid" id="A0A1Z5JMK2"/>
<dbReference type="SUPFAM" id="SSF82171">
    <property type="entry name" value="DPP6 N-terminal domain-like"/>
    <property type="match status" value="1"/>
</dbReference>
<dbReference type="Pfam" id="PF00326">
    <property type="entry name" value="Peptidase_S9"/>
    <property type="match status" value="1"/>
</dbReference>
<dbReference type="PANTHER" id="PTHR42776:SF4">
    <property type="entry name" value="ACYLAMINO-ACID-RELEASING ENZYME"/>
    <property type="match status" value="1"/>
</dbReference>
<evidence type="ECO:0000256" key="9">
    <source>
        <dbReference type="SAM" id="SignalP"/>
    </source>
</evidence>
<feature type="signal peptide" evidence="9">
    <location>
        <begin position="1"/>
        <end position="21"/>
    </location>
</feature>
<feature type="chain" id="PRO_5012193521" description="acylaminoacyl-peptidase" evidence="9">
    <location>
        <begin position="22"/>
        <end position="801"/>
    </location>
</feature>
<evidence type="ECO:0000256" key="7">
    <source>
        <dbReference type="ARBA" id="ARBA00022801"/>
    </source>
</evidence>
<dbReference type="EMBL" id="BDSP01000089">
    <property type="protein sequence ID" value="GAX15253.1"/>
    <property type="molecule type" value="Genomic_DNA"/>
</dbReference>
<dbReference type="InterPro" id="IPR045550">
    <property type="entry name" value="AARE_N"/>
</dbReference>
<evidence type="ECO:0000256" key="5">
    <source>
        <dbReference type="ARBA" id="ARBA00012917"/>
    </source>
</evidence>
<comment type="catalytic activity">
    <reaction evidence="1">
        <text>Cleavage of an N-acetyl or N-formyl amino acid from the N-terminus of a polypeptide.</text>
        <dbReference type="EC" id="3.4.19.1"/>
    </reaction>
</comment>
<protein>
    <recommendedName>
        <fullName evidence="5">acylaminoacyl-peptidase</fullName>
        <ecNumber evidence="5">3.4.19.1</ecNumber>
    </recommendedName>
</protein>
<evidence type="ECO:0000256" key="4">
    <source>
        <dbReference type="ARBA" id="ARBA00011881"/>
    </source>
</evidence>
<evidence type="ECO:0000313" key="12">
    <source>
        <dbReference type="EMBL" id="GAX15253.1"/>
    </source>
</evidence>
<dbReference type="GO" id="GO:0006508">
    <property type="term" value="P:proteolysis"/>
    <property type="evidence" value="ECO:0007669"/>
    <property type="project" value="InterPro"/>
</dbReference>
<keyword evidence="6" id="KW-0963">Cytoplasm</keyword>
<dbReference type="InterPro" id="IPR002471">
    <property type="entry name" value="Pept_S9_AS"/>
</dbReference>
<evidence type="ECO:0000256" key="3">
    <source>
        <dbReference type="ARBA" id="ARBA00010040"/>
    </source>
</evidence>
<dbReference type="PROSITE" id="PS00708">
    <property type="entry name" value="PRO_ENDOPEP_SER"/>
    <property type="match status" value="1"/>
</dbReference>
<dbReference type="Pfam" id="PF19283">
    <property type="entry name" value="APEH_N"/>
    <property type="match status" value="1"/>
</dbReference>
<evidence type="ECO:0000256" key="8">
    <source>
        <dbReference type="SAM" id="MobiDB-lite"/>
    </source>
</evidence>
<dbReference type="InterPro" id="IPR029058">
    <property type="entry name" value="AB_hydrolase_fold"/>
</dbReference>
<dbReference type="AlphaFoldDB" id="A0A1Z5JMK2"/>
<dbReference type="GO" id="GO:0008242">
    <property type="term" value="F:omega peptidase activity"/>
    <property type="evidence" value="ECO:0007669"/>
    <property type="project" value="UniProtKB-EC"/>
</dbReference>
<keyword evidence="7 12" id="KW-0378">Hydrolase</keyword>
<organism evidence="12 13">
    <name type="scientific">Fistulifera solaris</name>
    <name type="common">Oleaginous diatom</name>
    <dbReference type="NCBI Taxonomy" id="1519565"/>
    <lineage>
        <taxon>Eukaryota</taxon>
        <taxon>Sar</taxon>
        <taxon>Stramenopiles</taxon>
        <taxon>Ochrophyta</taxon>
        <taxon>Bacillariophyta</taxon>
        <taxon>Bacillariophyceae</taxon>
        <taxon>Bacillariophycidae</taxon>
        <taxon>Naviculales</taxon>
        <taxon>Naviculaceae</taxon>
        <taxon>Fistulifera</taxon>
    </lineage>
</organism>
<keyword evidence="13" id="KW-1185">Reference proteome</keyword>
<comment type="subunit">
    <text evidence="4">Homotetramer.</text>
</comment>
<dbReference type="GO" id="GO:0005737">
    <property type="term" value="C:cytoplasm"/>
    <property type="evidence" value="ECO:0007669"/>
    <property type="project" value="UniProtKB-SubCell"/>
</dbReference>
<comment type="caution">
    <text evidence="12">The sequence shown here is derived from an EMBL/GenBank/DDBJ whole genome shotgun (WGS) entry which is preliminary data.</text>
</comment>
<proteinExistence type="inferred from homology"/>
<sequence>MFAFWRALNFISLLAVTFAFAHSITMHQDAQAFNEYASAAVDLTNAHVDSTGLFTMTRSVRDIDNDKTRRFLYSGFFNDNFSNLRLTPPVECHDAEKWRLPSPSGRKVAILRHENNDETQVLEIWHDQCLKRRIRLPKQHGKVITDPGGFGRPSWNRQETCLVYSAERKPPETESFFQDMDDDKTKKKESRSNDDTGVVRGGQNVLGVGKMEHWGEKYSQYAPLLDLYCLHVDTGKVGQVENVPGGVEATTTLGGFSLGQAVFSPDGETIVYVGWNAGGELGMPRRLGLIYCQQRPSKLYSSSVRHLVNRISFSEAEVDESEHPVDDDFTVLTPSFRLARSPRFSPVRDDGSSTLVFLGCEQGFDTHSGCWALHAMQYKKESGFSSPVCVVNQVADPRNSRSESGVVAGLNFPGLFLLELHNNCFLSSESLLLTTQWGSVTKVVHVSLVEENSVSLVSFDDEEDISSSSLLCITPDGGAVIMNQNSNRPATLHLLSSAAIVSSAQKEASCSVSLSPIAATRFSGLTCQSLNFHVLLQTQASPDVNGVSFDLPLQSILLLPAASGTEKPPLIVVPHGGPHSVSTTTYLPGYAFLCGHGGYAILLVNYRGSTGFGQSSVECLPSNIGTLDVADMIAATEMMRSSGLIDPERIGICGGSHGGFLTAHCTSQYPDLFKAAVLRNPVVNIPSMTTATDIPDWCFVEACGSYDWNDYRPPTEAELLAMRSKSPICHVANVKAPTLVVIGLKDLRVPASQGLEWYHTLRSKGVPSELLVYDTDDHALAGVRTESDHWLNIKRWFDKYL</sequence>
<dbReference type="Proteomes" id="UP000198406">
    <property type="component" value="Unassembled WGS sequence"/>
</dbReference>
<feature type="region of interest" description="Disordered" evidence="8">
    <location>
        <begin position="172"/>
        <end position="201"/>
    </location>
</feature>
<feature type="domain" description="Peptidase S9 prolyl oligopeptidase catalytic" evidence="10">
    <location>
        <begin position="596"/>
        <end position="801"/>
    </location>
</feature>
<keyword evidence="9" id="KW-0732">Signal</keyword>
<evidence type="ECO:0000256" key="1">
    <source>
        <dbReference type="ARBA" id="ARBA00000721"/>
    </source>
</evidence>
<dbReference type="SUPFAM" id="SSF53474">
    <property type="entry name" value="alpha/beta-Hydrolases"/>
    <property type="match status" value="1"/>
</dbReference>
<feature type="compositionally biased region" description="Basic and acidic residues" evidence="8">
    <location>
        <begin position="183"/>
        <end position="194"/>
    </location>
</feature>
<name>A0A1Z5JMK2_FISSO</name>
<comment type="similarity">
    <text evidence="3">Belongs to the peptidase S9C family.</text>
</comment>
<dbReference type="PANTHER" id="PTHR42776">
    <property type="entry name" value="SERINE PEPTIDASE S9 FAMILY MEMBER"/>
    <property type="match status" value="1"/>
</dbReference>
<gene>
    <name evidence="12" type="ORF">FisN_1Hh690</name>
</gene>
<evidence type="ECO:0000313" key="13">
    <source>
        <dbReference type="Proteomes" id="UP000198406"/>
    </source>
</evidence>